<evidence type="ECO:0000256" key="1">
    <source>
        <dbReference type="ARBA" id="ARBA00004852"/>
    </source>
</evidence>
<dbReference type="GO" id="GO:0004070">
    <property type="term" value="F:aspartate carbamoyltransferase activity"/>
    <property type="evidence" value="ECO:0007669"/>
    <property type="project" value="UniProtKB-EC"/>
</dbReference>
<dbReference type="Pfam" id="PF00185">
    <property type="entry name" value="OTCace"/>
    <property type="match status" value="1"/>
</dbReference>
<comment type="pathway">
    <text evidence="1 7">Pyrimidine metabolism; UMP biosynthesis via de novo pathway; (S)-dihydroorotate from bicarbonate: step 2/3.</text>
</comment>
<dbReference type="InterPro" id="IPR006131">
    <property type="entry name" value="Asp_carbamoyltransf_Asp/Orn-bd"/>
</dbReference>
<evidence type="ECO:0000256" key="4">
    <source>
        <dbReference type="ARBA" id="ARBA00022975"/>
    </source>
</evidence>
<protein>
    <recommendedName>
        <fullName evidence="7">Aspartate carbamoyltransferase</fullName>
        <ecNumber evidence="7">2.1.3.2</ecNumber>
    </recommendedName>
    <alternativeName>
        <fullName evidence="7">Aspartate transcarbamylase</fullName>
        <shortName evidence="7">ATCase</shortName>
    </alternativeName>
</protein>
<reference evidence="10 11" key="1">
    <citation type="submission" date="2021-10" db="EMBL/GenBank/DDBJ databases">
        <authorList>
            <person name="Criscuolo A."/>
        </authorList>
    </citation>
    <scope>NUCLEOTIDE SEQUENCE [LARGE SCALE GENOMIC DNA]</scope>
    <source>
        <strain evidence="11">CIP 111883</strain>
    </source>
</reference>
<keyword evidence="3 7" id="KW-0808">Transferase</keyword>
<dbReference type="PROSITE" id="PS00097">
    <property type="entry name" value="CARBAMOYLTRANSFERASE"/>
    <property type="match status" value="1"/>
</dbReference>
<dbReference type="InterPro" id="IPR036901">
    <property type="entry name" value="Asp/Orn_carbamoylTrfase_sf"/>
</dbReference>
<comment type="catalytic activity">
    <reaction evidence="6 7">
        <text>carbamoyl phosphate + L-aspartate = N-carbamoyl-L-aspartate + phosphate + H(+)</text>
        <dbReference type="Rhea" id="RHEA:20013"/>
        <dbReference type="ChEBI" id="CHEBI:15378"/>
        <dbReference type="ChEBI" id="CHEBI:29991"/>
        <dbReference type="ChEBI" id="CHEBI:32814"/>
        <dbReference type="ChEBI" id="CHEBI:43474"/>
        <dbReference type="ChEBI" id="CHEBI:58228"/>
        <dbReference type="EC" id="2.1.3.2"/>
    </reaction>
</comment>
<comment type="function">
    <text evidence="5 7">Catalyzes the condensation of carbamoyl phosphate and aspartate to form carbamoyl aspartate and inorganic phosphate, the committed step in the de novo pyrimidine nucleotide biosynthesis pathway.</text>
</comment>
<comment type="subunit">
    <text evidence="7">Heterododecamer (2C3:3R2) of six catalytic PyrB chains organized as two trimers (C3), and six regulatory PyrI chains organized as three dimers (R2).</text>
</comment>
<dbReference type="EMBL" id="CAKJTJ010000002">
    <property type="protein sequence ID" value="CAG9619780.1"/>
    <property type="molecule type" value="Genomic_DNA"/>
</dbReference>
<evidence type="ECO:0000256" key="5">
    <source>
        <dbReference type="ARBA" id="ARBA00043884"/>
    </source>
</evidence>
<keyword evidence="4 7" id="KW-0665">Pyrimidine biosynthesis</keyword>
<feature type="binding site" evidence="7">
    <location>
        <position position="210"/>
    </location>
    <ligand>
        <name>L-aspartate</name>
        <dbReference type="ChEBI" id="CHEBI:29991"/>
    </ligand>
</feature>
<dbReference type="PRINTS" id="PR00100">
    <property type="entry name" value="AOTCASE"/>
</dbReference>
<evidence type="ECO:0000256" key="6">
    <source>
        <dbReference type="ARBA" id="ARBA00048859"/>
    </source>
</evidence>
<dbReference type="NCBIfam" id="TIGR00670">
    <property type="entry name" value="asp_carb_tr"/>
    <property type="match status" value="1"/>
</dbReference>
<feature type="binding site" evidence="7">
    <location>
        <position position="49"/>
    </location>
    <ligand>
        <name>carbamoyl phosphate</name>
        <dbReference type="ChEBI" id="CHEBI:58228"/>
    </ligand>
</feature>
<dbReference type="NCBIfam" id="NF002032">
    <property type="entry name" value="PRK00856.1"/>
    <property type="match status" value="1"/>
</dbReference>
<dbReference type="InterPro" id="IPR002082">
    <property type="entry name" value="Asp_carbamoyltransf"/>
</dbReference>
<evidence type="ECO:0000259" key="9">
    <source>
        <dbReference type="Pfam" id="PF02729"/>
    </source>
</evidence>
<dbReference type="InterPro" id="IPR006132">
    <property type="entry name" value="Asp/Orn_carbamoyltranf_P-bd"/>
</dbReference>
<evidence type="ECO:0000313" key="10">
    <source>
        <dbReference type="EMBL" id="CAG9619780.1"/>
    </source>
</evidence>
<dbReference type="PANTHER" id="PTHR45753">
    <property type="entry name" value="ORNITHINE CARBAMOYLTRANSFERASE, MITOCHONDRIAL"/>
    <property type="match status" value="1"/>
</dbReference>
<evidence type="ECO:0000256" key="7">
    <source>
        <dbReference type="HAMAP-Rule" id="MF_00001"/>
    </source>
</evidence>
<dbReference type="Proteomes" id="UP000789833">
    <property type="component" value="Unassembled WGS sequence"/>
</dbReference>
<dbReference type="SUPFAM" id="SSF53671">
    <property type="entry name" value="Aspartate/ornithine carbamoyltransferase"/>
    <property type="match status" value="1"/>
</dbReference>
<evidence type="ECO:0000259" key="8">
    <source>
        <dbReference type="Pfam" id="PF00185"/>
    </source>
</evidence>
<evidence type="ECO:0000313" key="11">
    <source>
        <dbReference type="Proteomes" id="UP000789833"/>
    </source>
</evidence>
<sequence>MKHLRKMSDVTNDEIMALIKDATNFQNGAKWTPESLTFVANLFYESSTRTKCSFEVAQRRLGLQVLPFEVGTSSVNKGESLYDTVKTLESLGVSAVVIRHPEEDYFNQLQNVNTAIINGGDGCGNHPTQSLLDIMTIYQEFKRFAGLKITIIGDIRHSRVARSNEDILQRFGAEVRFVAPPEWMDESYQPNTYITMEEAIQTSDVIMLLRIQHERHDSDNGGLDEYHQKYGMTIQREKEMKAGAIIMHPAPINRGVEIASELVECGRSRIFKQMENGLYMRMAVLKKSLTSNEGGMAHDNLIKEWKMA</sequence>
<organism evidence="10 11">
    <name type="scientific">Sutcliffiella rhizosphaerae</name>
    <dbReference type="NCBI Taxonomy" id="2880967"/>
    <lineage>
        <taxon>Bacteria</taxon>
        <taxon>Bacillati</taxon>
        <taxon>Bacillota</taxon>
        <taxon>Bacilli</taxon>
        <taxon>Bacillales</taxon>
        <taxon>Bacillaceae</taxon>
        <taxon>Sutcliffiella</taxon>
    </lineage>
</organism>
<feature type="binding site" evidence="7">
    <location>
        <position position="250"/>
    </location>
    <ligand>
        <name>carbamoyl phosphate</name>
        <dbReference type="ChEBI" id="CHEBI:58228"/>
    </ligand>
</feature>
<dbReference type="PRINTS" id="PR00101">
    <property type="entry name" value="ATCASE"/>
</dbReference>
<proteinExistence type="inferred from homology"/>
<feature type="binding site" evidence="7">
    <location>
        <position position="126"/>
    </location>
    <ligand>
        <name>carbamoyl phosphate</name>
        <dbReference type="ChEBI" id="CHEBI:58228"/>
    </ligand>
</feature>
<comment type="similarity">
    <text evidence="2 7">Belongs to the aspartate/ornithine carbamoyltransferase superfamily. ATCase family.</text>
</comment>
<accession>A0ABN8AAR8</accession>
<evidence type="ECO:0000256" key="2">
    <source>
        <dbReference type="ARBA" id="ARBA00008896"/>
    </source>
</evidence>
<feature type="binding site" evidence="7">
    <location>
        <position position="50"/>
    </location>
    <ligand>
        <name>carbamoyl phosphate</name>
        <dbReference type="ChEBI" id="CHEBI:58228"/>
    </ligand>
</feature>
<dbReference type="RefSeq" id="WP_230499713.1">
    <property type="nucleotide sequence ID" value="NZ_CAKJTJ010000002.1"/>
</dbReference>
<feature type="binding site" evidence="7">
    <location>
        <position position="99"/>
    </location>
    <ligand>
        <name>carbamoyl phosphate</name>
        <dbReference type="ChEBI" id="CHEBI:58228"/>
    </ligand>
</feature>
<feature type="binding site" evidence="7">
    <location>
        <position position="77"/>
    </location>
    <ligand>
        <name>L-aspartate</name>
        <dbReference type="ChEBI" id="CHEBI:29991"/>
    </ligand>
</feature>
<comment type="caution">
    <text evidence="10">The sequence shown here is derived from an EMBL/GenBank/DDBJ whole genome shotgun (WGS) entry which is preliminary data.</text>
</comment>
<gene>
    <name evidence="7 10" type="primary">pyrB</name>
    <name evidence="10" type="ORF">BACCIP111883_00548</name>
</gene>
<dbReference type="InterPro" id="IPR006130">
    <property type="entry name" value="Asp/Orn_carbamoylTrfase"/>
</dbReference>
<feature type="domain" description="Aspartate/ornithine carbamoyltransferase carbamoyl-P binding" evidence="9">
    <location>
        <begin position="2"/>
        <end position="139"/>
    </location>
</feature>
<feature type="binding site" evidence="7">
    <location>
        <position position="251"/>
    </location>
    <ligand>
        <name>carbamoyl phosphate</name>
        <dbReference type="ChEBI" id="CHEBI:58228"/>
    </ligand>
</feature>
<keyword evidence="11" id="KW-1185">Reference proteome</keyword>
<feature type="binding site" evidence="7">
    <location>
        <position position="129"/>
    </location>
    <ligand>
        <name>carbamoyl phosphate</name>
        <dbReference type="ChEBI" id="CHEBI:58228"/>
    </ligand>
</feature>
<dbReference type="EC" id="2.1.3.2" evidence="7"/>
<dbReference type="PANTHER" id="PTHR45753:SF6">
    <property type="entry name" value="ASPARTATE CARBAMOYLTRANSFERASE"/>
    <property type="match status" value="1"/>
</dbReference>
<name>A0ABN8AAR8_9BACI</name>
<feature type="binding site" evidence="7">
    <location>
        <position position="159"/>
    </location>
    <ligand>
        <name>L-aspartate</name>
        <dbReference type="ChEBI" id="CHEBI:29991"/>
    </ligand>
</feature>
<feature type="domain" description="Aspartate/ornithine carbamoyltransferase Asp/Orn-binding" evidence="8">
    <location>
        <begin position="146"/>
        <end position="286"/>
    </location>
</feature>
<dbReference type="HAMAP" id="MF_00001">
    <property type="entry name" value="Asp_carb_tr"/>
    <property type="match status" value="1"/>
</dbReference>
<dbReference type="Pfam" id="PF02729">
    <property type="entry name" value="OTCace_N"/>
    <property type="match status" value="1"/>
</dbReference>
<dbReference type="Gene3D" id="3.40.50.1370">
    <property type="entry name" value="Aspartate/ornithine carbamoyltransferase"/>
    <property type="match status" value="2"/>
</dbReference>
<evidence type="ECO:0000256" key="3">
    <source>
        <dbReference type="ARBA" id="ARBA00022679"/>
    </source>
</evidence>